<evidence type="ECO:0000256" key="5">
    <source>
        <dbReference type="ARBA" id="ARBA00022989"/>
    </source>
</evidence>
<dbReference type="EMBL" id="DVKS01000044">
    <property type="protein sequence ID" value="HIT40964.1"/>
    <property type="molecule type" value="Genomic_DNA"/>
</dbReference>
<dbReference type="InterPro" id="IPR000515">
    <property type="entry name" value="MetI-like"/>
</dbReference>
<dbReference type="GO" id="GO:0005886">
    <property type="term" value="C:plasma membrane"/>
    <property type="evidence" value="ECO:0007669"/>
    <property type="project" value="UniProtKB-SubCell"/>
</dbReference>
<evidence type="ECO:0000256" key="2">
    <source>
        <dbReference type="ARBA" id="ARBA00022448"/>
    </source>
</evidence>
<name>A0A9D1GIN8_9FIRM</name>
<evidence type="ECO:0000313" key="10">
    <source>
        <dbReference type="Proteomes" id="UP000886860"/>
    </source>
</evidence>
<evidence type="ECO:0000256" key="3">
    <source>
        <dbReference type="ARBA" id="ARBA00022475"/>
    </source>
</evidence>
<evidence type="ECO:0000259" key="8">
    <source>
        <dbReference type="PROSITE" id="PS50928"/>
    </source>
</evidence>
<keyword evidence="3" id="KW-1003">Cell membrane</keyword>
<dbReference type="PANTHER" id="PTHR43386">
    <property type="entry name" value="OLIGOPEPTIDE TRANSPORT SYSTEM PERMEASE PROTEIN APPC"/>
    <property type="match status" value="1"/>
</dbReference>
<comment type="subcellular location">
    <subcellularLocation>
        <location evidence="1 7">Cell membrane</location>
        <topology evidence="1 7">Multi-pass membrane protein</topology>
    </subcellularLocation>
</comment>
<evidence type="ECO:0000313" key="9">
    <source>
        <dbReference type="EMBL" id="HIT40964.1"/>
    </source>
</evidence>
<dbReference type="Pfam" id="PF00528">
    <property type="entry name" value="BPD_transp_1"/>
    <property type="match status" value="1"/>
</dbReference>
<gene>
    <name evidence="9" type="ORF">IAB60_02505</name>
</gene>
<dbReference type="SUPFAM" id="SSF161098">
    <property type="entry name" value="MetI-like"/>
    <property type="match status" value="1"/>
</dbReference>
<keyword evidence="4 7" id="KW-0812">Transmembrane</keyword>
<feature type="transmembrane region" description="Helical" evidence="7">
    <location>
        <begin position="196"/>
        <end position="216"/>
    </location>
</feature>
<proteinExistence type="inferred from homology"/>
<reference evidence="9" key="2">
    <citation type="journal article" date="2021" name="PeerJ">
        <title>Extensive microbial diversity within the chicken gut microbiome revealed by metagenomics and culture.</title>
        <authorList>
            <person name="Gilroy R."/>
            <person name="Ravi A."/>
            <person name="Getino M."/>
            <person name="Pursley I."/>
            <person name="Horton D.L."/>
            <person name="Alikhan N.F."/>
            <person name="Baker D."/>
            <person name="Gharbi K."/>
            <person name="Hall N."/>
            <person name="Watson M."/>
            <person name="Adriaenssens E.M."/>
            <person name="Foster-Nyarko E."/>
            <person name="Jarju S."/>
            <person name="Secka A."/>
            <person name="Antonio M."/>
            <person name="Oren A."/>
            <person name="Chaudhuri R.R."/>
            <person name="La Ragione R."/>
            <person name="Hildebrand F."/>
            <person name="Pallen M.J."/>
        </authorList>
    </citation>
    <scope>NUCLEOTIDE SEQUENCE</scope>
    <source>
        <strain evidence="9">CHK123-3438</strain>
    </source>
</reference>
<dbReference type="InterPro" id="IPR035906">
    <property type="entry name" value="MetI-like_sf"/>
</dbReference>
<protein>
    <submittedName>
        <fullName evidence="9">ABC transporter permease</fullName>
    </submittedName>
</protein>
<comment type="similarity">
    <text evidence="7">Belongs to the binding-protein-dependent transport system permease family.</text>
</comment>
<dbReference type="InterPro" id="IPR050366">
    <property type="entry name" value="BP-dependent_transpt_permease"/>
</dbReference>
<evidence type="ECO:0000256" key="7">
    <source>
        <dbReference type="RuleBase" id="RU363032"/>
    </source>
</evidence>
<dbReference type="Gene3D" id="1.10.3720.10">
    <property type="entry name" value="MetI-like"/>
    <property type="match status" value="1"/>
</dbReference>
<dbReference type="PROSITE" id="PS50928">
    <property type="entry name" value="ABC_TM1"/>
    <property type="match status" value="1"/>
</dbReference>
<keyword evidence="5 7" id="KW-1133">Transmembrane helix</keyword>
<dbReference type="Proteomes" id="UP000886860">
    <property type="component" value="Unassembled WGS sequence"/>
</dbReference>
<sequence>MGSLTPESGEEGQPLRNNERKKAVFLFLGAVLFLTAVTAAGIFCRQEALVTDFSRRNLAPCPEYWFGTDWMGRDMLARTLAGLSMSIRIGLFTAGISACIALVLGVTAAVMGKMADRVISFLIDTIMGIPHLLLLILVSYALGKGFRGVAVGVALTHWPSLTRVIRGEVLQLKNSEFYQISRKLGWGRGRAALRHMLPHILPQFMVGLILLFPHAILHESSITFLGFGLSSQQPAIGVILSESMRYLITGQWWLALFPGLMLVVTVLLFDAAGNSLRKLLDPASAHE</sequence>
<dbReference type="PANTHER" id="PTHR43386:SF23">
    <property type="entry name" value="ABC TRANSPORTER"/>
    <property type="match status" value="1"/>
</dbReference>
<comment type="caution">
    <text evidence="9">The sequence shown here is derived from an EMBL/GenBank/DDBJ whole genome shotgun (WGS) entry which is preliminary data.</text>
</comment>
<dbReference type="CDD" id="cd06261">
    <property type="entry name" value="TM_PBP2"/>
    <property type="match status" value="1"/>
</dbReference>
<evidence type="ECO:0000256" key="6">
    <source>
        <dbReference type="ARBA" id="ARBA00023136"/>
    </source>
</evidence>
<organism evidence="9 10">
    <name type="scientific">Candidatus Caccovicinus merdipullorum</name>
    <dbReference type="NCBI Taxonomy" id="2840724"/>
    <lineage>
        <taxon>Bacteria</taxon>
        <taxon>Bacillati</taxon>
        <taxon>Bacillota</taxon>
        <taxon>Clostridia</taxon>
        <taxon>Eubacteriales</taxon>
        <taxon>Candidatus Caccovicinus</taxon>
    </lineage>
</organism>
<dbReference type="GO" id="GO:0055085">
    <property type="term" value="P:transmembrane transport"/>
    <property type="evidence" value="ECO:0007669"/>
    <property type="project" value="InterPro"/>
</dbReference>
<feature type="transmembrane region" description="Helical" evidence="7">
    <location>
        <begin position="89"/>
        <end position="112"/>
    </location>
</feature>
<feature type="transmembrane region" description="Helical" evidence="7">
    <location>
        <begin position="23"/>
        <end position="44"/>
    </location>
</feature>
<accession>A0A9D1GIN8</accession>
<reference evidence="9" key="1">
    <citation type="submission" date="2020-10" db="EMBL/GenBank/DDBJ databases">
        <authorList>
            <person name="Gilroy R."/>
        </authorList>
    </citation>
    <scope>NUCLEOTIDE SEQUENCE</scope>
    <source>
        <strain evidence="9">CHK123-3438</strain>
    </source>
</reference>
<dbReference type="AlphaFoldDB" id="A0A9D1GIN8"/>
<feature type="transmembrane region" description="Helical" evidence="7">
    <location>
        <begin position="118"/>
        <end position="142"/>
    </location>
</feature>
<feature type="domain" description="ABC transmembrane type-1" evidence="8">
    <location>
        <begin position="83"/>
        <end position="273"/>
    </location>
</feature>
<keyword evidence="6 7" id="KW-0472">Membrane</keyword>
<evidence type="ECO:0000256" key="4">
    <source>
        <dbReference type="ARBA" id="ARBA00022692"/>
    </source>
</evidence>
<keyword evidence="2 7" id="KW-0813">Transport</keyword>
<evidence type="ECO:0000256" key="1">
    <source>
        <dbReference type="ARBA" id="ARBA00004651"/>
    </source>
</evidence>
<feature type="transmembrane region" description="Helical" evidence="7">
    <location>
        <begin position="252"/>
        <end position="272"/>
    </location>
</feature>